<accession>A0ABQ9W5G8</accession>
<protein>
    <submittedName>
        <fullName evidence="1">Uncharacterized protein</fullName>
    </submittedName>
</protein>
<dbReference type="Proteomes" id="UP001266305">
    <property type="component" value="Unassembled WGS sequence"/>
</dbReference>
<reference evidence="1 2" key="1">
    <citation type="submission" date="2023-05" db="EMBL/GenBank/DDBJ databases">
        <title>B98-5 Cell Line De Novo Hybrid Assembly: An Optical Mapping Approach.</title>
        <authorList>
            <person name="Kananen K."/>
            <person name="Auerbach J.A."/>
            <person name="Kautto E."/>
            <person name="Blachly J.S."/>
        </authorList>
    </citation>
    <scope>NUCLEOTIDE SEQUENCE [LARGE SCALE GENOMIC DNA]</scope>
    <source>
        <strain evidence="1">B95-8</strain>
        <tissue evidence="1">Cell line</tissue>
    </source>
</reference>
<organism evidence="1 2">
    <name type="scientific">Saguinus oedipus</name>
    <name type="common">Cotton-top tamarin</name>
    <name type="synonym">Oedipomidas oedipus</name>
    <dbReference type="NCBI Taxonomy" id="9490"/>
    <lineage>
        <taxon>Eukaryota</taxon>
        <taxon>Metazoa</taxon>
        <taxon>Chordata</taxon>
        <taxon>Craniata</taxon>
        <taxon>Vertebrata</taxon>
        <taxon>Euteleostomi</taxon>
        <taxon>Mammalia</taxon>
        <taxon>Eutheria</taxon>
        <taxon>Euarchontoglires</taxon>
        <taxon>Primates</taxon>
        <taxon>Haplorrhini</taxon>
        <taxon>Platyrrhini</taxon>
        <taxon>Cebidae</taxon>
        <taxon>Callitrichinae</taxon>
        <taxon>Saguinus</taxon>
    </lineage>
</organism>
<proteinExistence type="predicted"/>
<gene>
    <name evidence="1" type="ORF">P7K49_003768</name>
</gene>
<keyword evidence="2" id="KW-1185">Reference proteome</keyword>
<evidence type="ECO:0000313" key="1">
    <source>
        <dbReference type="EMBL" id="KAK2116882.1"/>
    </source>
</evidence>
<comment type="caution">
    <text evidence="1">The sequence shown here is derived from an EMBL/GenBank/DDBJ whole genome shotgun (WGS) entry which is preliminary data.</text>
</comment>
<sequence length="164" mass="17577">MVNAKSVRMVNANCASSFHQRKWHGSELCEVYGRCVMCVKQLSSTSTGFVVNVDLGSVLTVTGSGKAGLAVARGEAKKTEEMGDEEVFSWLKCAKGQSHEPENLMPTQIIPGTALYNIGDMVHAARGKWGIKANCPCISRQNKSVLRPAVTNGMSQATIGFLGN</sequence>
<name>A0ABQ9W5G8_SAGOE</name>
<evidence type="ECO:0000313" key="2">
    <source>
        <dbReference type="Proteomes" id="UP001266305"/>
    </source>
</evidence>
<dbReference type="EMBL" id="JASSZA010000002">
    <property type="protein sequence ID" value="KAK2116882.1"/>
    <property type="molecule type" value="Genomic_DNA"/>
</dbReference>